<dbReference type="EMBL" id="JBJJXI010000153">
    <property type="protein sequence ID" value="KAL3385706.1"/>
    <property type="molecule type" value="Genomic_DNA"/>
</dbReference>
<feature type="repeat" description="ANK" evidence="3">
    <location>
        <begin position="257"/>
        <end position="289"/>
    </location>
</feature>
<organism evidence="4 5">
    <name type="scientific">Trichogramma kaykai</name>
    <dbReference type="NCBI Taxonomy" id="54128"/>
    <lineage>
        <taxon>Eukaryota</taxon>
        <taxon>Metazoa</taxon>
        <taxon>Ecdysozoa</taxon>
        <taxon>Arthropoda</taxon>
        <taxon>Hexapoda</taxon>
        <taxon>Insecta</taxon>
        <taxon>Pterygota</taxon>
        <taxon>Neoptera</taxon>
        <taxon>Endopterygota</taxon>
        <taxon>Hymenoptera</taxon>
        <taxon>Apocrita</taxon>
        <taxon>Proctotrupomorpha</taxon>
        <taxon>Chalcidoidea</taxon>
        <taxon>Trichogrammatidae</taxon>
        <taxon>Trichogramma</taxon>
    </lineage>
</organism>
<comment type="caution">
    <text evidence="4">The sequence shown here is derived from an EMBL/GenBank/DDBJ whole genome shotgun (WGS) entry which is preliminary data.</text>
</comment>
<feature type="repeat" description="ANK" evidence="3">
    <location>
        <begin position="442"/>
        <end position="474"/>
    </location>
</feature>
<dbReference type="InterPro" id="IPR050745">
    <property type="entry name" value="Multifunctional_regulatory"/>
</dbReference>
<evidence type="ECO:0000256" key="2">
    <source>
        <dbReference type="ARBA" id="ARBA00023043"/>
    </source>
</evidence>
<feature type="repeat" description="ANK" evidence="3">
    <location>
        <begin position="557"/>
        <end position="589"/>
    </location>
</feature>
<feature type="repeat" description="ANK" evidence="3">
    <location>
        <begin position="477"/>
        <end position="514"/>
    </location>
</feature>
<name>A0ABD2VZI1_9HYME</name>
<evidence type="ECO:0000256" key="1">
    <source>
        <dbReference type="ARBA" id="ARBA00022737"/>
    </source>
</evidence>
<keyword evidence="1" id="KW-0677">Repeat</keyword>
<dbReference type="AlphaFoldDB" id="A0ABD2VZI1"/>
<feature type="repeat" description="ANK" evidence="3">
    <location>
        <begin position="158"/>
        <end position="179"/>
    </location>
</feature>
<dbReference type="PANTHER" id="PTHR24189:SF50">
    <property type="entry name" value="ANKYRIN REPEAT AND SOCS BOX PROTEIN 2"/>
    <property type="match status" value="1"/>
</dbReference>
<keyword evidence="2 3" id="KW-0040">ANK repeat</keyword>
<evidence type="ECO:0000313" key="4">
    <source>
        <dbReference type="EMBL" id="KAL3385706.1"/>
    </source>
</evidence>
<dbReference type="SMART" id="SM00248">
    <property type="entry name" value="ANK"/>
    <property type="match status" value="13"/>
</dbReference>
<dbReference type="PANTHER" id="PTHR24189">
    <property type="entry name" value="MYOTROPHIN"/>
    <property type="match status" value="1"/>
</dbReference>
<dbReference type="PROSITE" id="PS50297">
    <property type="entry name" value="ANK_REP_REGION"/>
    <property type="match status" value="4"/>
</dbReference>
<reference evidence="4 5" key="1">
    <citation type="journal article" date="2024" name="bioRxiv">
        <title>A reference genome for Trichogramma kaykai: A tiny desert-dwelling parasitoid wasp with competing sex-ratio distorters.</title>
        <authorList>
            <person name="Culotta J."/>
            <person name="Lindsey A.R."/>
        </authorList>
    </citation>
    <scope>NUCLEOTIDE SEQUENCE [LARGE SCALE GENOMIC DNA]</scope>
    <source>
        <strain evidence="4 5">KSX58</strain>
    </source>
</reference>
<gene>
    <name evidence="4" type="ORF">TKK_018756</name>
</gene>
<sequence length="775" mass="88336">MSDTDSSTCCSIRDEELGYYYKCRAAFENSDKENNIEMIANLNKIIKSIKVFHQSPLYTAIYKQNLGLTKRLLKIVSLSDMDFSATQCFELLLDKDNREVLTLVLDDFIRRKINPIDGYGISPFHIACYLGDVHLMEEFLKMGNYVNLCVHSSDCHFSGYSPLHFAVQSENPNAVDLLLTKYKCDVTKKNGRGKTAFYLACECPNEPVLDLLLQFHFTINKNTVSDNGFSVIHEKLFYKHMIHFNVIRYVKFASPWTSWTPLHYAVVMQKPHLVEFLVNLDVDINAKDEEGMTPLHLACQYNAEMFSKLTSSKSHSQAEINYWILNQNEQVKIAEILLKKGCNVNTKDKLGKTPFFHALENFAKIYPFKIDEFVRRNLIHKRKKLIELLLSFGADVRIADEEGITLLYDLACGDQVFHEQDKVEVAKALLIRGADVNAIASDHGTPLYLAIRNQFLSLAEIFVEHGADVNIRCSSQKNFSPLHSLIYHSAYSEASVRLLNMLLEHGADVHAKELGHATALHLVIDAHGIQNELAMHTDDMALALIQHGADVHAKDQYGQTALHRACLNRYLCGTQLLLEAGADINETDEYGNTPLDSACYRIQRDQRNGFVVCIRLHIAKLVLLGRRVSKRNQDRLAELMKMYSYRFPLPPIDAQVDACLDEIQRMKAVRVNVYSSLYDVARLESDDDLVKHSKNEEFCRLVESETFLADYRHYGSLLRVQLSKGRARAKLYSAAEDGLRSCWQRPDGGSLPEMCIEKILHYLSIEDLKRLSQSL</sequence>
<dbReference type="Proteomes" id="UP001627154">
    <property type="component" value="Unassembled WGS sequence"/>
</dbReference>
<accession>A0ABD2VZI1</accession>
<dbReference type="Gene3D" id="1.25.40.20">
    <property type="entry name" value="Ankyrin repeat-containing domain"/>
    <property type="match status" value="5"/>
</dbReference>
<dbReference type="Pfam" id="PF13857">
    <property type="entry name" value="Ank_5"/>
    <property type="match status" value="1"/>
</dbReference>
<dbReference type="PROSITE" id="PS50088">
    <property type="entry name" value="ANK_REPEAT"/>
    <property type="match status" value="5"/>
</dbReference>
<protein>
    <submittedName>
        <fullName evidence="4">Uncharacterized protein</fullName>
    </submittedName>
</protein>
<dbReference type="InterPro" id="IPR002110">
    <property type="entry name" value="Ankyrin_rpt"/>
</dbReference>
<keyword evidence="5" id="KW-1185">Reference proteome</keyword>
<dbReference type="PRINTS" id="PR01415">
    <property type="entry name" value="ANKYRIN"/>
</dbReference>
<dbReference type="Pfam" id="PF12796">
    <property type="entry name" value="Ank_2"/>
    <property type="match status" value="3"/>
</dbReference>
<proteinExistence type="predicted"/>
<dbReference type="InterPro" id="IPR036770">
    <property type="entry name" value="Ankyrin_rpt-contain_sf"/>
</dbReference>
<dbReference type="SUPFAM" id="SSF48403">
    <property type="entry name" value="Ankyrin repeat"/>
    <property type="match status" value="2"/>
</dbReference>
<evidence type="ECO:0000313" key="5">
    <source>
        <dbReference type="Proteomes" id="UP001627154"/>
    </source>
</evidence>
<evidence type="ECO:0000256" key="3">
    <source>
        <dbReference type="PROSITE-ProRule" id="PRU00023"/>
    </source>
</evidence>